<dbReference type="CDD" id="cd01949">
    <property type="entry name" value="GGDEF"/>
    <property type="match status" value="1"/>
</dbReference>
<dbReference type="Proteomes" id="UP000198778">
    <property type="component" value="Unassembled WGS sequence"/>
</dbReference>
<dbReference type="SUPFAM" id="SSF141868">
    <property type="entry name" value="EAL domain-like"/>
    <property type="match status" value="1"/>
</dbReference>
<organism evidence="4 5">
    <name type="scientific">Alkalicoccus daliensis</name>
    <dbReference type="NCBI Taxonomy" id="745820"/>
    <lineage>
        <taxon>Bacteria</taxon>
        <taxon>Bacillati</taxon>
        <taxon>Bacillota</taxon>
        <taxon>Bacilli</taxon>
        <taxon>Bacillales</taxon>
        <taxon>Bacillaceae</taxon>
        <taxon>Alkalicoccus</taxon>
    </lineage>
</organism>
<protein>
    <submittedName>
        <fullName evidence="4">PAS domain S-box-containing protein/diguanylate cyclase (GGDEF) domain-containing protein</fullName>
    </submittedName>
</protein>
<gene>
    <name evidence="4" type="ORF">SAMN04488053_103159</name>
</gene>
<reference evidence="5" key="1">
    <citation type="submission" date="2016-10" db="EMBL/GenBank/DDBJ databases">
        <authorList>
            <person name="Varghese N."/>
            <person name="Submissions S."/>
        </authorList>
    </citation>
    <scope>NUCLEOTIDE SEQUENCE [LARGE SCALE GENOMIC DNA]</scope>
    <source>
        <strain evidence="5">CGMCC 1.10369</strain>
    </source>
</reference>
<proteinExistence type="predicted"/>
<sequence>MINNQSILDTMRQRIFIVEEDGTVESVNKAAQSWSEQERIDNYFTHLQQKASIKTIESFKEVTQGKSSFCEFQYSEAENSRITVRVYAMQDQKKHAPVIVEEQRDENYEQFAEHFHLLDNMSDAFYTLDEDFIFTSINKAAEEQLHVSRDDIVGKNIWDMFPEAAGSRLEEFYLLAAANEKAYKLEYYFEPVDAWLKVHIYPRSRGGLFIFFQNLNEIKKSETKLWESVNYDSLTGLPNRKYMSKMMTNLIEEQSPFTLLNIDLNDFQLINDVYGHYVGDQLLNETARRLQESFSEEIIGRFGGDELALIVLTDNSAEIKEKADIISEILQLPYKFEENIEITVTGSMSAAKFPQDGGTSYRLISAADAAMKEAKQKKYLKENIYFYRSELTEQMRRQLSIEKDMKSSISTNDFFLVYQPQINTETEKISGMEVLTRWKHPKLGFIPPPEFIAAAERTGQLQYLTEKIIEAGINQLISWRNKYSYQGTIAFNVPSSLLKISEFQNFLICSKEDNQIPDHVIEVEITEDMDLVESVEINSYLQQLRKKGFIIAIDDFGTGYSKINYLTKFPFDKIKIDKCFIDEIGSSLKGEAVLKAVISLGRSLGLTVVAEGVETQLQKLFLHEAACELIQGYFYDPPQTVENMTVKLAQGGEYALL</sequence>
<name>A0A1H0E0W7_9BACI</name>
<evidence type="ECO:0000259" key="2">
    <source>
        <dbReference type="PROSITE" id="PS50883"/>
    </source>
</evidence>
<dbReference type="CDD" id="cd00130">
    <property type="entry name" value="PAS"/>
    <property type="match status" value="1"/>
</dbReference>
<feature type="domain" description="PAS" evidence="1">
    <location>
        <begin position="110"/>
        <end position="180"/>
    </location>
</feature>
<dbReference type="STRING" id="745820.SAMN04488053_103159"/>
<dbReference type="Pfam" id="PF08448">
    <property type="entry name" value="PAS_4"/>
    <property type="match status" value="1"/>
</dbReference>
<dbReference type="SUPFAM" id="SSF55073">
    <property type="entry name" value="Nucleotide cyclase"/>
    <property type="match status" value="1"/>
</dbReference>
<keyword evidence="5" id="KW-1185">Reference proteome</keyword>
<dbReference type="InterPro" id="IPR013656">
    <property type="entry name" value="PAS_4"/>
</dbReference>
<dbReference type="SUPFAM" id="SSF55785">
    <property type="entry name" value="PYP-like sensor domain (PAS domain)"/>
    <property type="match status" value="1"/>
</dbReference>
<dbReference type="InterPro" id="IPR000160">
    <property type="entry name" value="GGDEF_dom"/>
</dbReference>
<dbReference type="OrthoDB" id="9759607at2"/>
<dbReference type="Pfam" id="PF00563">
    <property type="entry name" value="EAL"/>
    <property type="match status" value="1"/>
</dbReference>
<dbReference type="PANTHER" id="PTHR44757">
    <property type="entry name" value="DIGUANYLATE CYCLASE DGCP"/>
    <property type="match status" value="1"/>
</dbReference>
<dbReference type="EMBL" id="FNIL01000003">
    <property type="protein sequence ID" value="SDN75881.1"/>
    <property type="molecule type" value="Genomic_DNA"/>
</dbReference>
<evidence type="ECO:0000259" key="3">
    <source>
        <dbReference type="PROSITE" id="PS50887"/>
    </source>
</evidence>
<dbReference type="NCBIfam" id="TIGR00229">
    <property type="entry name" value="sensory_box"/>
    <property type="match status" value="1"/>
</dbReference>
<dbReference type="InterPro" id="IPR052155">
    <property type="entry name" value="Biofilm_reg_signaling"/>
</dbReference>
<evidence type="ECO:0000313" key="4">
    <source>
        <dbReference type="EMBL" id="SDN75881.1"/>
    </source>
</evidence>
<dbReference type="InterPro" id="IPR035919">
    <property type="entry name" value="EAL_sf"/>
</dbReference>
<dbReference type="RefSeq" id="WP_090842115.1">
    <property type="nucleotide sequence ID" value="NZ_FNIL01000003.1"/>
</dbReference>
<dbReference type="InterPro" id="IPR035965">
    <property type="entry name" value="PAS-like_dom_sf"/>
</dbReference>
<dbReference type="SMART" id="SM00267">
    <property type="entry name" value="GGDEF"/>
    <property type="match status" value="1"/>
</dbReference>
<dbReference type="PROSITE" id="PS50887">
    <property type="entry name" value="GGDEF"/>
    <property type="match status" value="1"/>
</dbReference>
<dbReference type="Gene3D" id="3.30.70.270">
    <property type="match status" value="1"/>
</dbReference>
<dbReference type="AlphaFoldDB" id="A0A1H0E0W7"/>
<evidence type="ECO:0000313" key="5">
    <source>
        <dbReference type="Proteomes" id="UP000198778"/>
    </source>
</evidence>
<feature type="domain" description="GGDEF" evidence="3">
    <location>
        <begin position="255"/>
        <end position="389"/>
    </location>
</feature>
<dbReference type="PROSITE" id="PS50112">
    <property type="entry name" value="PAS"/>
    <property type="match status" value="1"/>
</dbReference>
<dbReference type="SMART" id="SM00052">
    <property type="entry name" value="EAL"/>
    <property type="match status" value="1"/>
</dbReference>
<dbReference type="InterPro" id="IPR001633">
    <property type="entry name" value="EAL_dom"/>
</dbReference>
<dbReference type="PANTHER" id="PTHR44757:SF2">
    <property type="entry name" value="BIOFILM ARCHITECTURE MAINTENANCE PROTEIN MBAA"/>
    <property type="match status" value="1"/>
</dbReference>
<evidence type="ECO:0000259" key="1">
    <source>
        <dbReference type="PROSITE" id="PS50112"/>
    </source>
</evidence>
<dbReference type="Gene3D" id="3.30.450.20">
    <property type="entry name" value="PAS domain"/>
    <property type="match status" value="2"/>
</dbReference>
<dbReference type="InterPro" id="IPR000014">
    <property type="entry name" value="PAS"/>
</dbReference>
<dbReference type="Gene3D" id="3.20.20.450">
    <property type="entry name" value="EAL domain"/>
    <property type="match status" value="1"/>
</dbReference>
<dbReference type="PROSITE" id="PS50883">
    <property type="entry name" value="EAL"/>
    <property type="match status" value="1"/>
</dbReference>
<dbReference type="InterPro" id="IPR029787">
    <property type="entry name" value="Nucleotide_cyclase"/>
</dbReference>
<dbReference type="NCBIfam" id="TIGR00254">
    <property type="entry name" value="GGDEF"/>
    <property type="match status" value="1"/>
</dbReference>
<dbReference type="InterPro" id="IPR043128">
    <property type="entry name" value="Rev_trsase/Diguanyl_cyclase"/>
</dbReference>
<dbReference type="Pfam" id="PF00990">
    <property type="entry name" value="GGDEF"/>
    <property type="match status" value="1"/>
</dbReference>
<accession>A0A1H0E0W7</accession>
<dbReference type="CDD" id="cd01948">
    <property type="entry name" value="EAL"/>
    <property type="match status" value="1"/>
</dbReference>
<dbReference type="SMART" id="SM00091">
    <property type="entry name" value="PAS"/>
    <property type="match status" value="2"/>
</dbReference>
<feature type="domain" description="EAL" evidence="2">
    <location>
        <begin position="398"/>
        <end position="652"/>
    </location>
</feature>